<dbReference type="OrthoDB" id="9802264at2"/>
<keyword evidence="4" id="KW-0547">Nucleotide-binding</keyword>
<dbReference type="SUPFAM" id="SSF50331">
    <property type="entry name" value="MOP-like"/>
    <property type="match status" value="1"/>
</dbReference>
<dbReference type="AlphaFoldDB" id="A6DU70"/>
<dbReference type="PROSITE" id="PS00211">
    <property type="entry name" value="ABC_TRANSPORTER_1"/>
    <property type="match status" value="1"/>
</dbReference>
<dbReference type="Proteomes" id="UP000004947">
    <property type="component" value="Unassembled WGS sequence"/>
</dbReference>
<evidence type="ECO:0000256" key="6">
    <source>
        <dbReference type="ARBA" id="ARBA00023004"/>
    </source>
</evidence>
<keyword evidence="1" id="KW-0813">Transport</keyword>
<dbReference type="STRING" id="313628.LNTAR_15427"/>
<sequence>MTKALLTINELSCHFGSFCAVDKISFELIPGECFALLGSSGCGKTTALRAIAGLETPSHGTIQHQEQIFFDQQTNLAPNLRNTGFIFQDYAIFPHLSIQDNITFGIKDASQKKAHLERLLKLLGLEEHAKKMPHQVSGGQLQRVAIARTLAIKPSLVLMDEPFSNLDATLARRLRNEIRQIFKAEGVSSILVTHNQEEAFDFADRMAVMEQGKILQIGTPEDLYQQPQTAQIASFFGHCQIISGQAQGKTATTAIGDVPLQQERQGHCQILLRPENMRIMPNAESSLSIKEVRFLGARKEVSIQTPDNEIFVNVSARSQIKVGDSISITAIDPCPSF</sequence>
<evidence type="ECO:0000256" key="1">
    <source>
        <dbReference type="ARBA" id="ARBA00022448"/>
    </source>
</evidence>
<dbReference type="RefSeq" id="WP_007281354.1">
    <property type="nucleotide sequence ID" value="NZ_ABCK01000047.1"/>
</dbReference>
<keyword evidence="2" id="KW-1003">Cell membrane</keyword>
<dbReference type="InterPro" id="IPR003593">
    <property type="entry name" value="AAA+_ATPase"/>
</dbReference>
<evidence type="ECO:0000259" key="9">
    <source>
        <dbReference type="PROSITE" id="PS50893"/>
    </source>
</evidence>
<dbReference type="GO" id="GO:0016020">
    <property type="term" value="C:membrane"/>
    <property type="evidence" value="ECO:0007669"/>
    <property type="project" value="InterPro"/>
</dbReference>
<dbReference type="GO" id="GO:0016887">
    <property type="term" value="F:ATP hydrolysis activity"/>
    <property type="evidence" value="ECO:0007669"/>
    <property type="project" value="InterPro"/>
</dbReference>
<dbReference type="PANTHER" id="PTHR42781">
    <property type="entry name" value="SPERMIDINE/PUTRESCINE IMPORT ATP-BINDING PROTEIN POTA"/>
    <property type="match status" value="1"/>
</dbReference>
<dbReference type="InterPro" id="IPR015853">
    <property type="entry name" value="ABC_transpr_FbpC"/>
</dbReference>
<dbReference type="SUPFAM" id="SSF52540">
    <property type="entry name" value="P-loop containing nucleoside triphosphate hydrolases"/>
    <property type="match status" value="1"/>
</dbReference>
<feature type="domain" description="ABC transporter" evidence="9">
    <location>
        <begin position="6"/>
        <end position="236"/>
    </location>
</feature>
<dbReference type="eggNOG" id="COG3842">
    <property type="taxonomic scope" value="Bacteria"/>
</dbReference>
<keyword evidence="5" id="KW-0067">ATP-binding</keyword>
<comment type="caution">
    <text evidence="10">The sequence shown here is derived from an EMBL/GenBank/DDBJ whole genome shotgun (WGS) entry which is preliminary data.</text>
</comment>
<dbReference type="GO" id="GO:0005524">
    <property type="term" value="F:ATP binding"/>
    <property type="evidence" value="ECO:0007669"/>
    <property type="project" value="UniProtKB-KW"/>
</dbReference>
<evidence type="ECO:0000313" key="11">
    <source>
        <dbReference type="Proteomes" id="UP000004947"/>
    </source>
</evidence>
<evidence type="ECO:0000256" key="7">
    <source>
        <dbReference type="ARBA" id="ARBA00023065"/>
    </source>
</evidence>
<dbReference type="Pfam" id="PF00005">
    <property type="entry name" value="ABC_tran"/>
    <property type="match status" value="1"/>
</dbReference>
<evidence type="ECO:0000313" key="10">
    <source>
        <dbReference type="EMBL" id="EDM24829.1"/>
    </source>
</evidence>
<name>A6DU70_9BACT</name>
<gene>
    <name evidence="10" type="ORF">LNTAR_15427</name>
</gene>
<dbReference type="SMART" id="SM00382">
    <property type="entry name" value="AAA"/>
    <property type="match status" value="1"/>
</dbReference>
<dbReference type="EMBL" id="ABCK01000047">
    <property type="protein sequence ID" value="EDM24829.1"/>
    <property type="molecule type" value="Genomic_DNA"/>
</dbReference>
<evidence type="ECO:0000256" key="8">
    <source>
        <dbReference type="ARBA" id="ARBA00023136"/>
    </source>
</evidence>
<evidence type="ECO:0000256" key="2">
    <source>
        <dbReference type="ARBA" id="ARBA00022475"/>
    </source>
</evidence>
<protein>
    <submittedName>
        <fullName evidence="10">ABC transporter related protein</fullName>
    </submittedName>
</protein>
<dbReference type="FunFam" id="3.40.50.300:FF:000425">
    <property type="entry name" value="Probable ABC transporter, ATP-binding subunit"/>
    <property type="match status" value="1"/>
</dbReference>
<evidence type="ECO:0000256" key="4">
    <source>
        <dbReference type="ARBA" id="ARBA00022741"/>
    </source>
</evidence>
<dbReference type="InterPro" id="IPR050093">
    <property type="entry name" value="ABC_SmlMolc_Importer"/>
</dbReference>
<keyword evidence="8" id="KW-0472">Membrane</keyword>
<organism evidence="10 11">
    <name type="scientific">Lentisphaera araneosa HTCC2155</name>
    <dbReference type="NCBI Taxonomy" id="313628"/>
    <lineage>
        <taxon>Bacteria</taxon>
        <taxon>Pseudomonadati</taxon>
        <taxon>Lentisphaerota</taxon>
        <taxon>Lentisphaeria</taxon>
        <taxon>Lentisphaerales</taxon>
        <taxon>Lentisphaeraceae</taxon>
        <taxon>Lentisphaera</taxon>
    </lineage>
</organism>
<dbReference type="GO" id="GO:0015408">
    <property type="term" value="F:ABC-type ferric iron transporter activity"/>
    <property type="evidence" value="ECO:0007669"/>
    <property type="project" value="InterPro"/>
</dbReference>
<keyword evidence="11" id="KW-1185">Reference proteome</keyword>
<reference evidence="10 11" key="1">
    <citation type="journal article" date="2010" name="J. Bacteriol.">
        <title>Genome sequence of Lentisphaera araneosa HTCC2155T, the type species of the order Lentisphaerales in the phylum Lentisphaerae.</title>
        <authorList>
            <person name="Thrash J.C."/>
            <person name="Cho J.C."/>
            <person name="Vergin K.L."/>
            <person name="Morris R.M."/>
            <person name="Giovannoni S.J."/>
        </authorList>
    </citation>
    <scope>NUCLEOTIDE SEQUENCE [LARGE SCALE GENOMIC DNA]</scope>
    <source>
        <strain evidence="10 11">HTCC2155</strain>
    </source>
</reference>
<dbReference type="PROSITE" id="PS50893">
    <property type="entry name" value="ABC_TRANSPORTER_2"/>
    <property type="match status" value="1"/>
</dbReference>
<dbReference type="InterPro" id="IPR008995">
    <property type="entry name" value="Mo/tungstate-bd_C_term_dom"/>
</dbReference>
<evidence type="ECO:0000256" key="3">
    <source>
        <dbReference type="ARBA" id="ARBA00022496"/>
    </source>
</evidence>
<dbReference type="InterPro" id="IPR027417">
    <property type="entry name" value="P-loop_NTPase"/>
</dbReference>
<dbReference type="GO" id="GO:0015697">
    <property type="term" value="P:quaternary ammonium group transport"/>
    <property type="evidence" value="ECO:0007669"/>
    <property type="project" value="UniProtKB-ARBA"/>
</dbReference>
<dbReference type="CDD" id="cd03259">
    <property type="entry name" value="ABC_Carb_Solutes_like"/>
    <property type="match status" value="1"/>
</dbReference>
<dbReference type="InterPro" id="IPR017871">
    <property type="entry name" value="ABC_transporter-like_CS"/>
</dbReference>
<accession>A6DU70</accession>
<proteinExistence type="predicted"/>
<dbReference type="InterPro" id="IPR003439">
    <property type="entry name" value="ABC_transporter-like_ATP-bd"/>
</dbReference>
<dbReference type="PANTHER" id="PTHR42781:SF4">
    <property type="entry name" value="SPERMIDINE_PUTRESCINE IMPORT ATP-BINDING PROTEIN POTA"/>
    <property type="match status" value="1"/>
</dbReference>
<keyword evidence="6" id="KW-0408">Iron</keyword>
<evidence type="ECO:0000256" key="5">
    <source>
        <dbReference type="ARBA" id="ARBA00022840"/>
    </source>
</evidence>
<keyword evidence="7" id="KW-0406">Ion transport</keyword>
<keyword evidence="3" id="KW-0410">Iron transport</keyword>
<dbReference type="Gene3D" id="3.40.50.300">
    <property type="entry name" value="P-loop containing nucleotide triphosphate hydrolases"/>
    <property type="match status" value="1"/>
</dbReference>